<organism evidence="3 4">
    <name type="scientific">Ascobolus immersus RN42</name>
    <dbReference type="NCBI Taxonomy" id="1160509"/>
    <lineage>
        <taxon>Eukaryota</taxon>
        <taxon>Fungi</taxon>
        <taxon>Dikarya</taxon>
        <taxon>Ascomycota</taxon>
        <taxon>Pezizomycotina</taxon>
        <taxon>Pezizomycetes</taxon>
        <taxon>Pezizales</taxon>
        <taxon>Ascobolaceae</taxon>
        <taxon>Ascobolus</taxon>
    </lineage>
</organism>
<evidence type="ECO:0000313" key="3">
    <source>
        <dbReference type="EMBL" id="RPA86494.1"/>
    </source>
</evidence>
<dbReference type="SUPFAM" id="SSF56112">
    <property type="entry name" value="Protein kinase-like (PK-like)"/>
    <property type="match status" value="1"/>
</dbReference>
<dbReference type="PANTHER" id="PTHR44329:SF289">
    <property type="entry name" value="SERINE_THREONINE-PROTEIN KINASE VIK"/>
    <property type="match status" value="1"/>
</dbReference>
<evidence type="ECO:0000259" key="2">
    <source>
        <dbReference type="PROSITE" id="PS50011"/>
    </source>
</evidence>
<protein>
    <recommendedName>
        <fullName evidence="2">Protein kinase domain-containing protein</fullName>
    </recommendedName>
</protein>
<dbReference type="OrthoDB" id="4062651at2759"/>
<dbReference type="Proteomes" id="UP000275078">
    <property type="component" value="Unassembled WGS sequence"/>
</dbReference>
<sequence length="675" mass="75830">MEFGDMGSMWGAEQQKISALNPDSSSFSFYGGHGSGLHNPSVAHTQQREPFWDESTIHQTITSDYIRRQFSDRSELRGKLDAPLDPGDDLSDSTYCEWIRDHAARFFIVLLGLGVKEKIFDVVEASWDDGDLPLSETTVARLGLGAATEKRFLKKQYEVLVKVLERGDHVDYYGDECVPVEPMDRKQDAANLNIKTAPQIDKVSCRKHRERMFLRKRVPLSKLDRTTSQNSEVSSMHSGVPSIAESTFAAELEFFKSLSHKHIQTVFASYTQLNYGYVLFTPAADQTLRQFISNTPLAFKSLDKPVRRGTILKWMHCLASALNYLHSRDIPYHALSPRSIYVTNNFDVVLSDIQLTSHSASLLPKQGDDRSALNDLEGYEYGAPELWVRRMTTQEVVRDSSVTFSAGRLHRAESNATSSPTSSSPPMQISNWQTVASMSTIKKPAIFSLGAIYIDMFTFILKRKLTAFSAHRSSKNRRPRMSSKPDASFHSNIEAVQSWVDQLDKDARKKKWSAGSEALDVCRAMIAADPHERISGQVVLQQVQRILELETIKICDCHKDICADDELSFDFARKLTIPSHPELRYGSFSNESFSTSDNSSTVYSNRSLGGSRSNWGDDTDRLSHVSNGNLKEISESIGWIDATSPTTKSVKSVRASHSSRFLRRQFSSSRIQSAV</sequence>
<evidence type="ECO:0000313" key="4">
    <source>
        <dbReference type="Proteomes" id="UP000275078"/>
    </source>
</evidence>
<dbReference type="Gene3D" id="1.10.510.10">
    <property type="entry name" value="Transferase(Phosphotransferase) domain 1"/>
    <property type="match status" value="1"/>
</dbReference>
<dbReference type="SMART" id="SM00220">
    <property type="entry name" value="S_TKc"/>
    <property type="match status" value="1"/>
</dbReference>
<dbReference type="AlphaFoldDB" id="A0A3N4IXV3"/>
<feature type="compositionally biased region" description="Low complexity" evidence="1">
    <location>
        <begin position="417"/>
        <end position="426"/>
    </location>
</feature>
<feature type="region of interest" description="Disordered" evidence="1">
    <location>
        <begin position="409"/>
        <end position="428"/>
    </location>
</feature>
<feature type="compositionally biased region" description="Low complexity" evidence="1">
    <location>
        <begin position="591"/>
        <end position="601"/>
    </location>
</feature>
<dbReference type="PROSITE" id="PS50011">
    <property type="entry name" value="PROTEIN_KINASE_DOM"/>
    <property type="match status" value="1"/>
</dbReference>
<feature type="compositionally biased region" description="Polar residues" evidence="1">
    <location>
        <begin position="602"/>
        <end position="616"/>
    </location>
</feature>
<dbReference type="EMBL" id="ML119649">
    <property type="protein sequence ID" value="RPA86494.1"/>
    <property type="molecule type" value="Genomic_DNA"/>
</dbReference>
<keyword evidence="4" id="KW-1185">Reference proteome</keyword>
<evidence type="ECO:0000256" key="1">
    <source>
        <dbReference type="SAM" id="MobiDB-lite"/>
    </source>
</evidence>
<feature type="region of interest" description="Disordered" evidence="1">
    <location>
        <begin position="591"/>
        <end position="620"/>
    </location>
</feature>
<name>A0A3N4IXV3_ASCIM</name>
<dbReference type="Pfam" id="PF07714">
    <property type="entry name" value="PK_Tyr_Ser-Thr"/>
    <property type="match status" value="1"/>
</dbReference>
<dbReference type="GO" id="GO:0004674">
    <property type="term" value="F:protein serine/threonine kinase activity"/>
    <property type="evidence" value="ECO:0007669"/>
    <property type="project" value="TreeGrafter"/>
</dbReference>
<reference evidence="3 4" key="1">
    <citation type="journal article" date="2018" name="Nat. Ecol. Evol.">
        <title>Pezizomycetes genomes reveal the molecular basis of ectomycorrhizal truffle lifestyle.</title>
        <authorList>
            <person name="Murat C."/>
            <person name="Payen T."/>
            <person name="Noel B."/>
            <person name="Kuo A."/>
            <person name="Morin E."/>
            <person name="Chen J."/>
            <person name="Kohler A."/>
            <person name="Krizsan K."/>
            <person name="Balestrini R."/>
            <person name="Da Silva C."/>
            <person name="Montanini B."/>
            <person name="Hainaut M."/>
            <person name="Levati E."/>
            <person name="Barry K.W."/>
            <person name="Belfiori B."/>
            <person name="Cichocki N."/>
            <person name="Clum A."/>
            <person name="Dockter R.B."/>
            <person name="Fauchery L."/>
            <person name="Guy J."/>
            <person name="Iotti M."/>
            <person name="Le Tacon F."/>
            <person name="Lindquist E.A."/>
            <person name="Lipzen A."/>
            <person name="Malagnac F."/>
            <person name="Mello A."/>
            <person name="Molinier V."/>
            <person name="Miyauchi S."/>
            <person name="Poulain J."/>
            <person name="Riccioni C."/>
            <person name="Rubini A."/>
            <person name="Sitrit Y."/>
            <person name="Splivallo R."/>
            <person name="Traeger S."/>
            <person name="Wang M."/>
            <person name="Zifcakova L."/>
            <person name="Wipf D."/>
            <person name="Zambonelli A."/>
            <person name="Paolocci F."/>
            <person name="Nowrousian M."/>
            <person name="Ottonello S."/>
            <person name="Baldrian P."/>
            <person name="Spatafora J.W."/>
            <person name="Henrissat B."/>
            <person name="Nagy L.G."/>
            <person name="Aury J.M."/>
            <person name="Wincker P."/>
            <person name="Grigoriev I.V."/>
            <person name="Bonfante P."/>
            <person name="Martin F.M."/>
        </authorList>
    </citation>
    <scope>NUCLEOTIDE SEQUENCE [LARGE SCALE GENOMIC DNA]</scope>
    <source>
        <strain evidence="3 4">RN42</strain>
    </source>
</reference>
<proteinExistence type="predicted"/>
<gene>
    <name evidence="3" type="ORF">BJ508DRAFT_301856</name>
</gene>
<dbReference type="PANTHER" id="PTHR44329">
    <property type="entry name" value="SERINE/THREONINE-PROTEIN KINASE TNNI3K-RELATED"/>
    <property type="match status" value="1"/>
</dbReference>
<dbReference type="InterPro" id="IPR011009">
    <property type="entry name" value="Kinase-like_dom_sf"/>
</dbReference>
<dbReference type="InterPro" id="IPR000719">
    <property type="entry name" value="Prot_kinase_dom"/>
</dbReference>
<accession>A0A3N4IXV3</accession>
<dbReference type="InterPro" id="IPR001245">
    <property type="entry name" value="Ser-Thr/Tyr_kinase_cat_dom"/>
</dbReference>
<dbReference type="InterPro" id="IPR051681">
    <property type="entry name" value="Ser/Thr_Kinases-Pseudokinases"/>
</dbReference>
<feature type="domain" description="Protein kinase" evidence="2">
    <location>
        <begin position="105"/>
        <end position="547"/>
    </location>
</feature>
<dbReference type="GO" id="GO:0005524">
    <property type="term" value="F:ATP binding"/>
    <property type="evidence" value="ECO:0007669"/>
    <property type="project" value="InterPro"/>
</dbReference>
<dbReference type="STRING" id="1160509.A0A3N4IXV3"/>